<organism evidence="1 3">
    <name type="scientific">Vibrio metoecus</name>
    <dbReference type="NCBI Taxonomy" id="1481663"/>
    <lineage>
        <taxon>Bacteria</taxon>
        <taxon>Pseudomonadati</taxon>
        <taxon>Pseudomonadota</taxon>
        <taxon>Gammaproteobacteria</taxon>
        <taxon>Vibrionales</taxon>
        <taxon>Vibrionaceae</taxon>
        <taxon>Vibrio</taxon>
    </lineage>
</organism>
<dbReference type="GO" id="GO:0005829">
    <property type="term" value="C:cytosol"/>
    <property type="evidence" value="ECO:0007669"/>
    <property type="project" value="TreeGrafter"/>
</dbReference>
<dbReference type="PANTHER" id="PTHR37519:SF1">
    <property type="entry name" value="DIHYDROXYBIPHENYL DIOXYGENASE DOMAIN-CONTAINING PROTEIN"/>
    <property type="match status" value="1"/>
</dbReference>
<comment type="caution">
    <text evidence="1">The sequence shown here is derived from an EMBL/GenBank/DDBJ whole genome shotgun (WGS) entry which is preliminary data.</text>
</comment>
<dbReference type="PATRIC" id="fig|1481663.11.peg.460"/>
<gene>
    <name evidence="1" type="ORF">AAY55_15720</name>
    <name evidence="2" type="ORF">CGU03_09260</name>
</gene>
<sequence>MHQQLCETGLAPQQLLGKLDLFISKIEQLLALLGLDLRSHQLDHIALRINDQELAQVAHQAWLAYGQEISCAQINGRPIIVILFNEPLQSSHWRIECLELPYPALGKTYPEQSWEHVEFVVPSQALSAQAFCEELKTNCPSLAEKWDRLADEGIKVKLSSPQGEGERLANPTVAFQWQGVCIKLHPHPLQKIVESEAEVVC</sequence>
<dbReference type="EMBL" id="NMSH01000012">
    <property type="protein sequence ID" value="PAR20949.1"/>
    <property type="molecule type" value="Genomic_DNA"/>
</dbReference>
<dbReference type="Proteomes" id="UP000053724">
    <property type="component" value="Unassembled WGS sequence"/>
</dbReference>
<dbReference type="InterPro" id="IPR010393">
    <property type="entry name" value="DUF991_YecM-like"/>
</dbReference>
<dbReference type="PANTHER" id="PTHR37519">
    <property type="match status" value="1"/>
</dbReference>
<dbReference type="Pfam" id="PF06185">
    <property type="entry name" value="YecM"/>
    <property type="match status" value="1"/>
</dbReference>
<dbReference type="AlphaFoldDB" id="A0A0Q0JU17"/>
<evidence type="ECO:0000313" key="3">
    <source>
        <dbReference type="Proteomes" id="UP000053724"/>
    </source>
</evidence>
<dbReference type="RefSeq" id="WP_055028310.1">
    <property type="nucleotide sequence ID" value="NZ_CP035688.1"/>
</dbReference>
<reference evidence="1 3" key="1">
    <citation type="journal article" date="2015" name="Genome Biol. Evol.">
        <title>The Dynamics of Genetic Interactions between Vibrio metoecus and Vibrio cholerae, Two Close Relatives Co-Occurring in the Environment.</title>
        <authorList>
            <person name="Orata F.D."/>
            <person name="Kirchberger P.C."/>
            <person name="Meheust R."/>
            <person name="Barlow E.J."/>
            <person name="Tarr C.L."/>
            <person name="Boucher Y."/>
        </authorList>
    </citation>
    <scope>NUCLEOTIDE SEQUENCE [LARGE SCALE GENOMIC DNA]</scope>
    <source>
        <strain evidence="1 3">08-2459</strain>
    </source>
</reference>
<evidence type="ECO:0000313" key="4">
    <source>
        <dbReference type="Proteomes" id="UP000216173"/>
    </source>
</evidence>
<evidence type="ECO:0000313" key="1">
    <source>
        <dbReference type="EMBL" id="KQA22700.1"/>
    </source>
</evidence>
<accession>A0A0Q0JU17</accession>
<dbReference type="SUPFAM" id="SSF54593">
    <property type="entry name" value="Glyoxalase/Bleomycin resistance protein/Dihydroxybiphenyl dioxygenase"/>
    <property type="match status" value="1"/>
</dbReference>
<dbReference type="EMBL" id="LCUF01000027">
    <property type="protein sequence ID" value="KQA22700.1"/>
    <property type="molecule type" value="Genomic_DNA"/>
</dbReference>
<name>A0A0Q0JU17_VIBMT</name>
<dbReference type="Gene3D" id="3.10.180.10">
    <property type="entry name" value="2,3-Dihydroxybiphenyl 1,2-Dioxygenase, domain 1"/>
    <property type="match status" value="1"/>
</dbReference>
<reference evidence="4" key="3">
    <citation type="submission" date="2017-07" db="EMBL/GenBank/DDBJ databases">
        <authorList>
            <person name="Boucher Y."/>
            <person name="Orata F.D."/>
        </authorList>
    </citation>
    <scope>NUCLEOTIDE SEQUENCE [LARGE SCALE GENOMIC DNA]</scope>
    <source>
        <strain evidence="4">OYP9E10</strain>
    </source>
</reference>
<reference evidence="2" key="2">
    <citation type="submission" date="2017-07" db="EMBL/GenBank/DDBJ databases">
        <authorList>
            <person name="Sun Z.S."/>
            <person name="Albrecht U."/>
            <person name="Echele G."/>
            <person name="Lee C.C."/>
        </authorList>
    </citation>
    <scope>NUCLEOTIDE SEQUENCE [LARGE SCALE GENOMIC DNA]</scope>
    <source>
        <strain evidence="2">OYP9E10</strain>
    </source>
</reference>
<dbReference type="Proteomes" id="UP000216173">
    <property type="component" value="Unassembled WGS sequence"/>
</dbReference>
<dbReference type="InterPro" id="IPR029068">
    <property type="entry name" value="Glyas_Bleomycin-R_OHBP_Dase"/>
</dbReference>
<dbReference type="NCBIfam" id="NF008683">
    <property type="entry name" value="PRK11700.1-6"/>
    <property type="match status" value="1"/>
</dbReference>
<proteinExistence type="predicted"/>
<protein>
    <submittedName>
        <fullName evidence="2">VOC family protein</fullName>
    </submittedName>
</protein>
<evidence type="ECO:0000313" key="2">
    <source>
        <dbReference type="EMBL" id="PAR20949.1"/>
    </source>
</evidence>